<evidence type="ECO:0000256" key="3">
    <source>
        <dbReference type="ARBA" id="ARBA00022679"/>
    </source>
</evidence>
<keyword evidence="5" id="KW-0418">Kinase</keyword>
<dbReference type="PANTHER" id="PTHR24342:SF20">
    <property type="entry name" value="MYOSIN LIGHT CHAIN KINASE, SMOOTH MUSCLE"/>
    <property type="match status" value="1"/>
</dbReference>
<keyword evidence="3" id="KW-0808">Transferase</keyword>
<feature type="region of interest" description="Disordered" evidence="8">
    <location>
        <begin position="82"/>
        <end position="241"/>
    </location>
</feature>
<evidence type="ECO:0000259" key="9">
    <source>
        <dbReference type="PROSITE" id="PS50011"/>
    </source>
</evidence>
<evidence type="ECO:0000256" key="6">
    <source>
        <dbReference type="ARBA" id="ARBA00022840"/>
    </source>
</evidence>
<accession>A0ABD1KXB9</accession>
<dbReference type="PANTHER" id="PTHR24342">
    <property type="entry name" value="SERINE/THREONINE-PROTEIN KINASE 17"/>
    <property type="match status" value="1"/>
</dbReference>
<dbReference type="SMART" id="SM00220">
    <property type="entry name" value="S_TKc"/>
    <property type="match status" value="1"/>
</dbReference>
<dbReference type="InterPro" id="IPR008271">
    <property type="entry name" value="Ser/Thr_kinase_AS"/>
</dbReference>
<protein>
    <recommendedName>
        <fullName evidence="9">Protein kinase domain-containing protein</fullName>
    </recommendedName>
</protein>
<dbReference type="Pfam" id="PF00069">
    <property type="entry name" value="Pkinase"/>
    <property type="match status" value="1"/>
</dbReference>
<comment type="similarity">
    <text evidence="1">Belongs to the protein kinase superfamily. CAMK Ser/Thr protein kinase family.</text>
</comment>
<keyword evidence="2" id="KW-0723">Serine/threonine-protein kinase</keyword>
<keyword evidence="11" id="KW-1185">Reference proteome</keyword>
<evidence type="ECO:0000313" key="11">
    <source>
        <dbReference type="Proteomes" id="UP001591681"/>
    </source>
</evidence>
<feature type="binding site" evidence="7">
    <location>
        <position position="458"/>
    </location>
    <ligand>
        <name>ATP</name>
        <dbReference type="ChEBI" id="CHEBI:30616"/>
    </ligand>
</feature>
<dbReference type="AlphaFoldDB" id="A0ABD1KXB9"/>
<proteinExistence type="inferred from homology"/>
<evidence type="ECO:0000256" key="7">
    <source>
        <dbReference type="PROSITE-ProRule" id="PRU10141"/>
    </source>
</evidence>
<evidence type="ECO:0000256" key="2">
    <source>
        <dbReference type="ARBA" id="ARBA00022527"/>
    </source>
</evidence>
<feature type="compositionally biased region" description="Basic and acidic residues" evidence="8">
    <location>
        <begin position="92"/>
        <end position="102"/>
    </location>
</feature>
<name>A0ABD1KXB9_9TELE</name>
<reference evidence="10 11" key="1">
    <citation type="submission" date="2024-09" db="EMBL/GenBank/DDBJ databases">
        <title>A chromosome-level genome assembly of Gray's grenadier anchovy, Coilia grayii.</title>
        <authorList>
            <person name="Fu Z."/>
        </authorList>
    </citation>
    <scope>NUCLEOTIDE SEQUENCE [LARGE SCALE GENOMIC DNA]</scope>
    <source>
        <strain evidence="10">G4</strain>
        <tissue evidence="10">Muscle</tissue>
    </source>
</reference>
<comment type="caution">
    <text evidence="10">The sequence shown here is derived from an EMBL/GenBank/DDBJ whole genome shotgun (WGS) entry which is preliminary data.</text>
</comment>
<dbReference type="Gene3D" id="1.10.510.10">
    <property type="entry name" value="Transferase(Phosphotransferase) domain 1"/>
    <property type="match status" value="1"/>
</dbReference>
<dbReference type="FunFam" id="1.10.510.10:FF:000135">
    <property type="entry name" value="Putative myosin light chain kinase 3"/>
    <property type="match status" value="1"/>
</dbReference>
<dbReference type="SUPFAM" id="SSF56112">
    <property type="entry name" value="Protein kinase-like (PK-like)"/>
    <property type="match status" value="1"/>
</dbReference>
<dbReference type="GO" id="GO:0005524">
    <property type="term" value="F:ATP binding"/>
    <property type="evidence" value="ECO:0007669"/>
    <property type="project" value="UniProtKB-UniRule"/>
</dbReference>
<evidence type="ECO:0000313" key="10">
    <source>
        <dbReference type="EMBL" id="KAL2103811.1"/>
    </source>
</evidence>
<dbReference type="InterPro" id="IPR000719">
    <property type="entry name" value="Prot_kinase_dom"/>
</dbReference>
<dbReference type="Proteomes" id="UP001591681">
    <property type="component" value="Unassembled WGS sequence"/>
</dbReference>
<evidence type="ECO:0000256" key="4">
    <source>
        <dbReference type="ARBA" id="ARBA00022741"/>
    </source>
</evidence>
<organism evidence="10 11">
    <name type="scientific">Coilia grayii</name>
    <name type="common">Gray's grenadier anchovy</name>
    <dbReference type="NCBI Taxonomy" id="363190"/>
    <lineage>
        <taxon>Eukaryota</taxon>
        <taxon>Metazoa</taxon>
        <taxon>Chordata</taxon>
        <taxon>Craniata</taxon>
        <taxon>Vertebrata</taxon>
        <taxon>Euteleostomi</taxon>
        <taxon>Actinopterygii</taxon>
        <taxon>Neopterygii</taxon>
        <taxon>Teleostei</taxon>
        <taxon>Clupei</taxon>
        <taxon>Clupeiformes</taxon>
        <taxon>Clupeoidei</taxon>
        <taxon>Engraulidae</taxon>
        <taxon>Coilinae</taxon>
        <taxon>Coilia</taxon>
    </lineage>
</organism>
<dbReference type="PROSITE" id="PS00108">
    <property type="entry name" value="PROTEIN_KINASE_ST"/>
    <property type="match status" value="1"/>
</dbReference>
<dbReference type="Gene3D" id="3.30.200.20">
    <property type="entry name" value="Phosphorylase Kinase, domain 1"/>
    <property type="match status" value="1"/>
</dbReference>
<keyword evidence="6 7" id="KW-0067">ATP-binding</keyword>
<feature type="region of interest" description="Disordered" evidence="8">
    <location>
        <begin position="279"/>
        <end position="324"/>
    </location>
</feature>
<feature type="domain" description="Protein kinase" evidence="9">
    <location>
        <begin position="429"/>
        <end position="684"/>
    </location>
</feature>
<dbReference type="PROSITE" id="PS50011">
    <property type="entry name" value="PROTEIN_KINASE_DOM"/>
    <property type="match status" value="1"/>
</dbReference>
<dbReference type="InterPro" id="IPR011009">
    <property type="entry name" value="Kinase-like_dom_sf"/>
</dbReference>
<evidence type="ECO:0000256" key="8">
    <source>
        <dbReference type="SAM" id="MobiDB-lite"/>
    </source>
</evidence>
<evidence type="ECO:0000256" key="1">
    <source>
        <dbReference type="ARBA" id="ARBA00006692"/>
    </source>
</evidence>
<keyword evidence="4 7" id="KW-0547">Nucleotide-binding</keyword>
<dbReference type="InterPro" id="IPR017441">
    <property type="entry name" value="Protein_kinase_ATP_BS"/>
</dbReference>
<dbReference type="GO" id="GO:0004674">
    <property type="term" value="F:protein serine/threonine kinase activity"/>
    <property type="evidence" value="ECO:0007669"/>
    <property type="project" value="UniProtKB-KW"/>
</dbReference>
<gene>
    <name evidence="10" type="ORF">ACEWY4_000679</name>
</gene>
<dbReference type="PROSITE" id="PS00107">
    <property type="entry name" value="PROTEIN_KINASE_ATP"/>
    <property type="match status" value="1"/>
</dbReference>
<sequence length="740" mass="81022">MASMLSNQARVLDTLQKNVLDIHRTLESLMRGLEERGLETVAETLPLPVRIQQRRKSLPMRMLADEVYVQLAANRHEPTVLSVPLGDVDSNSTDRSDHEEAKMPALPNVKQERGHQPPDQSFVKDVSGKQKGPAVSSIVHPSLMLKKAEESEGRPMAATPQAETAVAGSLPPVDKPVAKQQSTSDPPASLEPKPGLDTKASSHQRPSCGVGAGKESTVAKSDLGQSRLQTPAPEPAAKISPLPVKRETAQCTEKPVAAPAKGNIGLGQQINISPAQLTTCDKPSQKTAPKVSVLPSSLAPPNATQLAVPPLTTDHSSSMRHVQSCPEALQRLQNFRPKVDPSPNKLPWLPKTSSTPAAGAVLSPAGKVSVSGVQIRVSPAVDEKTTATRAPSPPKTALKVIDDIPPQPAPFSHRFVALKTSPPYDYFTVHTKEVLGGGRFGKVHKCTENITGLKLAAKIIVTRTTKDKEMALNEIQVMNQLNHANVLQLYAAFDLKNQVVLILEYVEGGELFERIVDESSPLTEVDAMVFVRQICEGIQYMHQMYVLHLDLKPENILCVNHTGHQVKIIDFGLARRYKPREKLRVSFGTPEFLAPEIVNFDFVSFPTDMWTLGVITYMLLSGLSPFLGDDDTQTLNNVVMVSWYFDEDAFEHISSEAKDFISNLLIKERSGRFSAAQCLKHPWLNNISEKAKSSNIVLKSQVLLKKYMARRMWKKNYIAIAAANRFKKIASSGSLTSLAV</sequence>
<dbReference type="EMBL" id="JBHFQA010000001">
    <property type="protein sequence ID" value="KAL2103811.1"/>
    <property type="molecule type" value="Genomic_DNA"/>
</dbReference>
<evidence type="ECO:0000256" key="5">
    <source>
        <dbReference type="ARBA" id="ARBA00022777"/>
    </source>
</evidence>